<evidence type="ECO:0000256" key="1">
    <source>
        <dbReference type="ARBA" id="ARBA00023450"/>
    </source>
</evidence>
<organism evidence="4 5">
    <name type="scientific">Brachybacterium sacelli</name>
    <dbReference type="NCBI Taxonomy" id="173364"/>
    <lineage>
        <taxon>Bacteria</taxon>
        <taxon>Bacillati</taxon>
        <taxon>Actinomycetota</taxon>
        <taxon>Actinomycetes</taxon>
        <taxon>Micrococcales</taxon>
        <taxon>Dermabacteraceae</taxon>
        <taxon>Brachybacterium</taxon>
    </lineage>
</organism>
<dbReference type="InterPro" id="IPR003615">
    <property type="entry name" value="HNH_nuc"/>
</dbReference>
<dbReference type="Proteomes" id="UP001519290">
    <property type="component" value="Unassembled WGS sequence"/>
</dbReference>
<reference evidence="4 5" key="1">
    <citation type="submission" date="2021-03" db="EMBL/GenBank/DDBJ databases">
        <title>Sequencing the genomes of 1000 actinobacteria strains.</title>
        <authorList>
            <person name="Klenk H.-P."/>
        </authorList>
    </citation>
    <scope>NUCLEOTIDE SEQUENCE [LARGE SCALE GENOMIC DNA]</scope>
    <source>
        <strain evidence="4 5">DSM 14566</strain>
    </source>
</reference>
<dbReference type="RefSeq" id="WP_209902431.1">
    <property type="nucleotide sequence ID" value="NZ_BAAAJW010000024.1"/>
</dbReference>
<gene>
    <name evidence="4" type="ORF">JOF43_002485</name>
</gene>
<dbReference type="InterPro" id="IPR002711">
    <property type="entry name" value="HNH"/>
</dbReference>
<dbReference type="Pfam" id="PF01844">
    <property type="entry name" value="HNH"/>
    <property type="match status" value="1"/>
</dbReference>
<accession>A0ABS4X241</accession>
<dbReference type="SMART" id="SM00507">
    <property type="entry name" value="HNHc"/>
    <property type="match status" value="1"/>
</dbReference>
<feature type="compositionally biased region" description="Low complexity" evidence="2">
    <location>
        <begin position="18"/>
        <end position="31"/>
    </location>
</feature>
<dbReference type="Pfam" id="PF02720">
    <property type="entry name" value="DUF222"/>
    <property type="match status" value="1"/>
</dbReference>
<comment type="caution">
    <text evidence="4">The sequence shown here is derived from an EMBL/GenBank/DDBJ whole genome shotgun (WGS) entry which is preliminary data.</text>
</comment>
<sequence length="589" mass="62818">MDEEVEGVNTEGARDRSAGSGDASPAADVASTPAGGRVSDLARLRGLVVAAGVGQLQVGEVDVSSATGVLAELGAKGSVSLDGLSAPETVDVLAGLRELSTAIAGVQARALVQLEAAAKADALARGERPRAALKVARKEASFALRASPSAAGQTMSSSRRLVQSMPGMLAAMAQGRISAAAAHRVGKVVAAASAGLRRQVDEVLIENLAYLEGCGVQEWAGEAERVMHALDPEGVMGRHLRARTTRGVTVRRGDHGMCTLTATVTALDGARIRKALSLGAEKARARGDGRGHQQIMADDFTDVLLGRGSGQLVTTMEIGVIITDRSLLAPGHADAATVEGIGSVPYEHVREEMLQAVTAAEEDPQLRVALRQLYTGPEDGQLVAVQARSRVFPPALSRFLRWSHLTCRAPYCDAPIRQNDHITPHSRGGETSLDNGNGLCAGDNQKEEAGVTARVVGDENGKRRSVEWTTRYGQKARRSGYNFDPLGTARRRRRAREQSAHEPADESDAQAGFASRSWTTWTLDDVFGPHGGEDGESPLYRGLRWIGRRAFEATDPHPAWRGVRLNRHHLPRGNIDYVFDDSQRPPRPT</sequence>
<evidence type="ECO:0000313" key="5">
    <source>
        <dbReference type="Proteomes" id="UP001519290"/>
    </source>
</evidence>
<evidence type="ECO:0000256" key="2">
    <source>
        <dbReference type="SAM" id="MobiDB-lite"/>
    </source>
</evidence>
<feature type="domain" description="HNH nuclease" evidence="3">
    <location>
        <begin position="395"/>
        <end position="445"/>
    </location>
</feature>
<proteinExistence type="inferred from homology"/>
<name>A0ABS4X241_9MICO</name>
<dbReference type="CDD" id="cd00085">
    <property type="entry name" value="HNHc"/>
    <property type="match status" value="1"/>
</dbReference>
<feature type="region of interest" description="Disordered" evidence="2">
    <location>
        <begin position="1"/>
        <end position="34"/>
    </location>
</feature>
<evidence type="ECO:0000313" key="4">
    <source>
        <dbReference type="EMBL" id="MBP2382528.1"/>
    </source>
</evidence>
<protein>
    <recommendedName>
        <fullName evidence="3">HNH nuclease domain-containing protein</fullName>
    </recommendedName>
</protein>
<feature type="region of interest" description="Disordered" evidence="2">
    <location>
        <begin position="422"/>
        <end position="446"/>
    </location>
</feature>
<keyword evidence="5" id="KW-1185">Reference proteome</keyword>
<feature type="region of interest" description="Disordered" evidence="2">
    <location>
        <begin position="479"/>
        <end position="513"/>
    </location>
</feature>
<evidence type="ECO:0000259" key="3">
    <source>
        <dbReference type="SMART" id="SM00507"/>
    </source>
</evidence>
<dbReference type="InterPro" id="IPR003870">
    <property type="entry name" value="DUF222"/>
</dbReference>
<dbReference type="EMBL" id="JAGIOD010000001">
    <property type="protein sequence ID" value="MBP2382528.1"/>
    <property type="molecule type" value="Genomic_DNA"/>
</dbReference>
<comment type="similarity">
    <text evidence="1">Belongs to the Rv1128c/1148c/1588c/1702c/1945/3466 family.</text>
</comment>